<dbReference type="RefSeq" id="WP_135073561.1">
    <property type="nucleotide sequence ID" value="NZ_CP038267.1"/>
</dbReference>
<accession>A0A4P7GH72</accession>
<sequence>MSGAQTLTVRRLGVDDEPEVLDLLTTAMAGGPTGSRTSDFFRWKHRDSPFGASPGLVATDGDRIVGVRLFLRWELQLGDARLRAVRAVDTATHPDYQRRGIFKTLTLQLLDQLEREEGIALVFNTPNADSRPGYLRMGWQEVGQLPVRISPVRPLRFLRGARAASAANASGSASAVAPATDVRPVRSPLPTAAEVLAHEDEVAALLGRGAVPGRLHTPITPAYLRWRYAAPPGLDYRAVAVRRHGELVGLGVGRVRSRAGLAELTLGDVMVAAGDTGAARAVLRAARRAGVDHVALHASPGSEVARAALAAGYLPAPGGGIGLVANPRPGCPPDVLDSRSWRLSLGDLEVF</sequence>
<dbReference type="KEGG" id="noy:EXE57_02100"/>
<dbReference type="Gene3D" id="3.40.630.30">
    <property type="match status" value="1"/>
</dbReference>
<keyword evidence="3" id="KW-1185">Reference proteome</keyword>
<proteinExistence type="predicted"/>
<evidence type="ECO:0000259" key="1">
    <source>
        <dbReference type="PROSITE" id="PS51186"/>
    </source>
</evidence>
<dbReference type="PROSITE" id="PS51186">
    <property type="entry name" value="GNAT"/>
    <property type="match status" value="1"/>
</dbReference>
<feature type="domain" description="N-acetyltransferase" evidence="1">
    <location>
        <begin position="7"/>
        <end position="159"/>
    </location>
</feature>
<reference evidence="2 3" key="1">
    <citation type="submission" date="2019-03" db="EMBL/GenBank/DDBJ databases">
        <title>Three New Species of Nocardioides, Nocardioides euryhalodurans sp. nov., Nocardioides seonyuensis sp. nov. and Nocardioides eburneoflavus sp. nov., Iolated from Soil.</title>
        <authorList>
            <person name="Roh S.G."/>
            <person name="Lee C."/>
            <person name="Kim M.-K."/>
            <person name="Kim S.B."/>
        </authorList>
    </citation>
    <scope>NUCLEOTIDE SEQUENCE [LARGE SCALE GENOMIC DNA]</scope>
    <source>
        <strain evidence="2 3">MMS17-SY117</strain>
    </source>
</reference>
<dbReference type="Proteomes" id="UP000294894">
    <property type="component" value="Chromosome"/>
</dbReference>
<keyword evidence="2" id="KW-0808">Transferase</keyword>
<dbReference type="OrthoDB" id="9799092at2"/>
<dbReference type="EMBL" id="CP038267">
    <property type="protein sequence ID" value="QBR91195.1"/>
    <property type="molecule type" value="Genomic_DNA"/>
</dbReference>
<evidence type="ECO:0000313" key="3">
    <source>
        <dbReference type="Proteomes" id="UP000294894"/>
    </source>
</evidence>
<evidence type="ECO:0000313" key="2">
    <source>
        <dbReference type="EMBL" id="QBR91195.1"/>
    </source>
</evidence>
<protein>
    <submittedName>
        <fullName evidence="2">GNAT family N-acetyltransferase</fullName>
    </submittedName>
</protein>
<dbReference type="Pfam" id="PF13527">
    <property type="entry name" value="Acetyltransf_9"/>
    <property type="match status" value="1"/>
</dbReference>
<dbReference type="AlphaFoldDB" id="A0A4P7GH72"/>
<gene>
    <name evidence="2" type="ORF">EXE57_02100</name>
</gene>
<dbReference type="SUPFAM" id="SSF55729">
    <property type="entry name" value="Acyl-CoA N-acyltransferases (Nat)"/>
    <property type="match status" value="1"/>
</dbReference>
<name>A0A4P7GH72_9ACTN</name>
<dbReference type="InterPro" id="IPR016181">
    <property type="entry name" value="Acyl_CoA_acyltransferase"/>
</dbReference>
<dbReference type="InterPro" id="IPR000182">
    <property type="entry name" value="GNAT_dom"/>
</dbReference>
<dbReference type="GO" id="GO:0016747">
    <property type="term" value="F:acyltransferase activity, transferring groups other than amino-acyl groups"/>
    <property type="evidence" value="ECO:0007669"/>
    <property type="project" value="InterPro"/>
</dbReference>
<organism evidence="2 3">
    <name type="scientific">Nocardioides euryhalodurans</name>
    <dbReference type="NCBI Taxonomy" id="2518370"/>
    <lineage>
        <taxon>Bacteria</taxon>
        <taxon>Bacillati</taxon>
        <taxon>Actinomycetota</taxon>
        <taxon>Actinomycetes</taxon>
        <taxon>Propionibacteriales</taxon>
        <taxon>Nocardioidaceae</taxon>
        <taxon>Nocardioides</taxon>
    </lineage>
</organism>
<dbReference type="CDD" id="cd04301">
    <property type="entry name" value="NAT_SF"/>
    <property type="match status" value="1"/>
</dbReference>